<name>A0A9D5DGD4_9CRYT</name>
<dbReference type="AlphaFoldDB" id="A0A9D5DGD4"/>
<reference evidence="1" key="1">
    <citation type="submission" date="2022-10" db="EMBL/GenBank/DDBJ databases">
        <title>Adaptive evolution leads to modifications in subtelomeric GC content in a zoonotic Cryptosporidium species.</title>
        <authorList>
            <person name="Li J."/>
            <person name="Feng Y."/>
            <person name="Xiao L."/>
        </authorList>
    </citation>
    <scope>NUCLEOTIDE SEQUENCE</scope>
    <source>
        <strain evidence="1">33844</strain>
    </source>
</reference>
<dbReference type="EMBL" id="JAPCXC010000040">
    <property type="protein sequence ID" value="KAJ1608793.1"/>
    <property type="molecule type" value="Genomic_DNA"/>
</dbReference>
<sequence>MDRHEVSFAKKCVRYCDNKGFDNTLILWCEVLIFQSIKVLGYVFDNISIFDSSCSQEREEILECESKVVSVIQTRCTELEISEDLSLKIREDVNSLINFDEIKELDIKVVCKKKALHKDDILTLFKKQYRYLLTILSILRSRSIKFNSFYLQKLFKLALETYEPILKKRQIWYFSEKDASILKQSLEKMFISKNENTESHKEAQKSCEKFKSDEIVEDRVDASKSERKKSRRKIKKKLEELEKNQLVEYANSNEQ</sequence>
<protein>
    <submittedName>
        <fullName evidence="1">Uncharacterized protein</fullName>
    </submittedName>
</protein>
<organism evidence="1">
    <name type="scientific">Cryptosporidium canis</name>
    <dbReference type="NCBI Taxonomy" id="195482"/>
    <lineage>
        <taxon>Eukaryota</taxon>
        <taxon>Sar</taxon>
        <taxon>Alveolata</taxon>
        <taxon>Apicomplexa</taxon>
        <taxon>Conoidasida</taxon>
        <taxon>Coccidia</taxon>
        <taxon>Eucoccidiorida</taxon>
        <taxon>Eimeriorina</taxon>
        <taxon>Cryptosporidiidae</taxon>
        <taxon>Cryptosporidium</taxon>
    </lineage>
</organism>
<accession>A0A9D5DGD4</accession>
<proteinExistence type="predicted"/>
<dbReference type="Proteomes" id="UP001067231">
    <property type="component" value="Unassembled WGS sequence"/>
</dbReference>
<comment type="caution">
    <text evidence="1">The sequence shown here is derived from an EMBL/GenBank/DDBJ whole genome shotgun (WGS) entry which is preliminary data.</text>
</comment>
<dbReference type="OrthoDB" id="10528848at2759"/>
<evidence type="ECO:0000313" key="1">
    <source>
        <dbReference type="EMBL" id="KAJ1608793.1"/>
    </source>
</evidence>
<gene>
    <name evidence="1" type="ORF">OJ253_1808</name>
</gene>